<evidence type="ECO:0000313" key="2">
    <source>
        <dbReference type="EMBL" id="KAL0001470.1"/>
    </source>
</evidence>
<feature type="region of interest" description="Disordered" evidence="1">
    <location>
        <begin position="38"/>
        <end position="57"/>
    </location>
</feature>
<gene>
    <name evidence="2" type="ORF">SO802_015251</name>
</gene>
<name>A0AAW2CT56_9ROSI</name>
<comment type="caution">
    <text evidence="2">The sequence shown here is derived from an EMBL/GenBank/DDBJ whole genome shotgun (WGS) entry which is preliminary data.</text>
</comment>
<dbReference type="AlphaFoldDB" id="A0AAW2CT56"/>
<protein>
    <submittedName>
        <fullName evidence="2">Uncharacterized protein</fullName>
    </submittedName>
</protein>
<dbReference type="EMBL" id="JAZDWU010000005">
    <property type="protein sequence ID" value="KAL0001470.1"/>
    <property type="molecule type" value="Genomic_DNA"/>
</dbReference>
<keyword evidence="3" id="KW-1185">Reference proteome</keyword>
<proteinExistence type="predicted"/>
<dbReference type="Proteomes" id="UP001459277">
    <property type="component" value="Unassembled WGS sequence"/>
</dbReference>
<organism evidence="2 3">
    <name type="scientific">Lithocarpus litseifolius</name>
    <dbReference type="NCBI Taxonomy" id="425828"/>
    <lineage>
        <taxon>Eukaryota</taxon>
        <taxon>Viridiplantae</taxon>
        <taxon>Streptophyta</taxon>
        <taxon>Embryophyta</taxon>
        <taxon>Tracheophyta</taxon>
        <taxon>Spermatophyta</taxon>
        <taxon>Magnoliopsida</taxon>
        <taxon>eudicotyledons</taxon>
        <taxon>Gunneridae</taxon>
        <taxon>Pentapetalae</taxon>
        <taxon>rosids</taxon>
        <taxon>fabids</taxon>
        <taxon>Fagales</taxon>
        <taxon>Fagaceae</taxon>
        <taxon>Lithocarpus</taxon>
    </lineage>
</organism>
<evidence type="ECO:0000313" key="3">
    <source>
        <dbReference type="Proteomes" id="UP001459277"/>
    </source>
</evidence>
<evidence type="ECO:0000256" key="1">
    <source>
        <dbReference type="SAM" id="MobiDB-lite"/>
    </source>
</evidence>
<reference evidence="2 3" key="1">
    <citation type="submission" date="2024-01" db="EMBL/GenBank/DDBJ databases">
        <title>A telomere-to-telomere, gap-free genome of sweet tea (Lithocarpus litseifolius).</title>
        <authorList>
            <person name="Zhou J."/>
        </authorList>
    </citation>
    <scope>NUCLEOTIDE SEQUENCE [LARGE SCALE GENOMIC DNA]</scope>
    <source>
        <strain evidence="2">Zhou-2022a</strain>
        <tissue evidence="2">Leaf</tissue>
    </source>
</reference>
<feature type="compositionally biased region" description="Basic and acidic residues" evidence="1">
    <location>
        <begin position="45"/>
        <end position="57"/>
    </location>
</feature>
<sequence length="73" mass="8285">MTAQSSWRNDVVGHGHTWQYWTSLHPFHPRFKGIRDGSVATQHNDVPRKGPDEGDVEVDRMEFEGGGEIYGAF</sequence>
<accession>A0AAW2CT56</accession>